<evidence type="ECO:0000313" key="4">
    <source>
        <dbReference type="Proteomes" id="UP001634393"/>
    </source>
</evidence>
<evidence type="ECO:0000313" key="1">
    <source>
        <dbReference type="EMBL" id="KAL3820508.1"/>
    </source>
</evidence>
<dbReference type="EMBL" id="JBJXBP010000007">
    <property type="protein sequence ID" value="KAL3820512.1"/>
    <property type="molecule type" value="Genomic_DNA"/>
</dbReference>
<dbReference type="EMBL" id="JBJXBP010000007">
    <property type="protein sequence ID" value="KAL3820508.1"/>
    <property type="molecule type" value="Genomic_DNA"/>
</dbReference>
<proteinExistence type="predicted"/>
<name>A0ABD3S7S1_9LAMI</name>
<dbReference type="AlphaFoldDB" id="A0ABD3S7S1"/>
<keyword evidence="4" id="KW-1185">Reference proteome</keyword>
<gene>
    <name evidence="1" type="ORF">ACJIZ3_006413</name>
    <name evidence="2" type="ORF">ACJIZ3_006417</name>
    <name evidence="3" type="ORF">ACJIZ3_006420</name>
</gene>
<dbReference type="Proteomes" id="UP001634393">
    <property type="component" value="Unassembled WGS sequence"/>
</dbReference>
<comment type="caution">
    <text evidence="2">The sequence shown here is derived from an EMBL/GenBank/DDBJ whole genome shotgun (WGS) entry which is preliminary data.</text>
</comment>
<sequence>MSSNNFRRKVVVGFGLNLYHQLRNDLMIVAIMPRELRKEKDKRGNASLRKAASYVEK</sequence>
<accession>A0ABD3S7S1</accession>
<organism evidence="2 4">
    <name type="scientific">Penstemon smallii</name>
    <dbReference type="NCBI Taxonomy" id="265156"/>
    <lineage>
        <taxon>Eukaryota</taxon>
        <taxon>Viridiplantae</taxon>
        <taxon>Streptophyta</taxon>
        <taxon>Embryophyta</taxon>
        <taxon>Tracheophyta</taxon>
        <taxon>Spermatophyta</taxon>
        <taxon>Magnoliopsida</taxon>
        <taxon>eudicotyledons</taxon>
        <taxon>Gunneridae</taxon>
        <taxon>Pentapetalae</taxon>
        <taxon>asterids</taxon>
        <taxon>lamiids</taxon>
        <taxon>Lamiales</taxon>
        <taxon>Plantaginaceae</taxon>
        <taxon>Cheloneae</taxon>
        <taxon>Penstemon</taxon>
    </lineage>
</organism>
<protein>
    <submittedName>
        <fullName evidence="2">Uncharacterized protein</fullName>
    </submittedName>
</protein>
<dbReference type="EMBL" id="JBJXBP010000007">
    <property type="protein sequence ID" value="KAL3820515.1"/>
    <property type="molecule type" value="Genomic_DNA"/>
</dbReference>
<evidence type="ECO:0000313" key="2">
    <source>
        <dbReference type="EMBL" id="KAL3820512.1"/>
    </source>
</evidence>
<reference evidence="2 4" key="1">
    <citation type="submission" date="2024-12" db="EMBL/GenBank/DDBJ databases">
        <title>The unique morphological basis and parallel evolutionary history of personate flowers in Penstemon.</title>
        <authorList>
            <person name="Depatie T.H."/>
            <person name="Wessinger C.A."/>
        </authorList>
    </citation>
    <scope>NUCLEOTIDE SEQUENCE [LARGE SCALE GENOMIC DNA]</scope>
    <source>
        <strain evidence="2">WTNN_2</strain>
        <tissue evidence="2">Leaf</tissue>
    </source>
</reference>
<evidence type="ECO:0000313" key="3">
    <source>
        <dbReference type="EMBL" id="KAL3820515.1"/>
    </source>
</evidence>